<proteinExistence type="predicted"/>
<evidence type="ECO:0000313" key="2">
    <source>
        <dbReference type="EMBL" id="NGU31033.1"/>
    </source>
</evidence>
<dbReference type="AlphaFoldDB" id="A0AAP6WND9"/>
<reference evidence="2 3" key="1">
    <citation type="submission" date="2020-02" db="EMBL/GenBank/DDBJ databases">
        <title>Genomic Insights into the Phylogeny and Genetic Plasticity of the Human and Animal Enteric Pathogen Clostridium perfringens.</title>
        <authorList>
            <person name="Feng Y."/>
            <person name="Hu Y."/>
        </authorList>
    </citation>
    <scope>NUCLEOTIDE SEQUENCE [LARGE SCALE GENOMIC DNA]</scope>
    <source>
        <strain evidence="2 3">CP-40</strain>
    </source>
</reference>
<keyword evidence="1" id="KW-0175">Coiled coil</keyword>
<sequence>MLENLIASEYLYENEEFKIKIKNLTENEKLEWYKRMEEMKEENDGELNNEELLYDMYRELIVCEGEMNFKEMSFENFLIFINSDFLTEVAEDINRCMATLYTSIMKTGLLNQKTKLEELEMNMTLLLVQQKLSDYLSLVQEQTKQERWVKSELKRIRNIKPHPELDELNRVSRWAIFKAKWKLNREIRRKEKLQQKEDQ</sequence>
<organism evidence="2 3">
    <name type="scientific">Clostridium perfringens</name>
    <dbReference type="NCBI Taxonomy" id="1502"/>
    <lineage>
        <taxon>Bacteria</taxon>
        <taxon>Bacillati</taxon>
        <taxon>Bacillota</taxon>
        <taxon>Clostridia</taxon>
        <taxon>Eubacteriales</taxon>
        <taxon>Clostridiaceae</taxon>
        <taxon>Clostridium</taxon>
    </lineage>
</organism>
<gene>
    <name evidence="2" type="ORF">G6Z34_13155</name>
</gene>
<dbReference type="EMBL" id="JAALLZ010000006">
    <property type="protein sequence ID" value="NGU31033.1"/>
    <property type="molecule type" value="Genomic_DNA"/>
</dbReference>
<accession>A0AAP6WND9</accession>
<evidence type="ECO:0000313" key="3">
    <source>
        <dbReference type="Proteomes" id="UP000481454"/>
    </source>
</evidence>
<dbReference type="RefSeq" id="WP_164800973.1">
    <property type="nucleotide sequence ID" value="NZ_JAALLZ010000006.1"/>
</dbReference>
<dbReference type="Proteomes" id="UP000481454">
    <property type="component" value="Unassembled WGS sequence"/>
</dbReference>
<name>A0AAP6WND9_CLOPF</name>
<comment type="caution">
    <text evidence="2">The sequence shown here is derived from an EMBL/GenBank/DDBJ whole genome shotgun (WGS) entry which is preliminary data.</text>
</comment>
<evidence type="ECO:0000256" key="1">
    <source>
        <dbReference type="SAM" id="Coils"/>
    </source>
</evidence>
<feature type="coiled-coil region" evidence="1">
    <location>
        <begin position="7"/>
        <end position="42"/>
    </location>
</feature>
<protein>
    <submittedName>
        <fullName evidence="2">Uncharacterized protein</fullName>
    </submittedName>
</protein>